<dbReference type="InterPro" id="IPR033248">
    <property type="entry name" value="Transketolase_C"/>
</dbReference>
<name>A0A483CNU5_9EURY</name>
<evidence type="ECO:0000313" key="5">
    <source>
        <dbReference type="EMBL" id="TAJ43697.1"/>
    </source>
</evidence>
<dbReference type="Pfam" id="PF02779">
    <property type="entry name" value="Transket_pyr"/>
    <property type="match status" value="1"/>
</dbReference>
<dbReference type="PANTHER" id="PTHR43825">
    <property type="entry name" value="PYRUVATE DEHYDROGENASE E1 COMPONENT"/>
    <property type="match status" value="1"/>
</dbReference>
<dbReference type="RefSeq" id="WP_130647472.1">
    <property type="nucleotide sequence ID" value="NZ_PGCL01000004.1"/>
</dbReference>
<dbReference type="EMBL" id="PGCL01000004">
    <property type="protein sequence ID" value="TAJ43697.1"/>
    <property type="molecule type" value="Genomic_DNA"/>
</dbReference>
<comment type="cofactor">
    <cofactor evidence="1">
        <name>thiamine diphosphate</name>
        <dbReference type="ChEBI" id="CHEBI:58937"/>
    </cofactor>
</comment>
<dbReference type="SUPFAM" id="SSF52518">
    <property type="entry name" value="Thiamin diphosphate-binding fold (THDP-binding)"/>
    <property type="match status" value="1"/>
</dbReference>
<evidence type="ECO:0000256" key="3">
    <source>
        <dbReference type="ARBA" id="ARBA00023052"/>
    </source>
</evidence>
<dbReference type="InterPro" id="IPR051157">
    <property type="entry name" value="PDH/Transketolase"/>
</dbReference>
<dbReference type="PANTHER" id="PTHR43825:SF1">
    <property type="entry name" value="TRANSKETOLASE-LIKE PYRIMIDINE-BINDING DOMAIN-CONTAINING PROTEIN"/>
    <property type="match status" value="1"/>
</dbReference>
<dbReference type="OrthoDB" id="148271at2157"/>
<dbReference type="FunFam" id="3.40.50.970:FF:000129">
    <property type="entry name" value="Transketolase"/>
    <property type="match status" value="1"/>
</dbReference>
<evidence type="ECO:0000256" key="2">
    <source>
        <dbReference type="ARBA" id="ARBA00007131"/>
    </source>
</evidence>
<dbReference type="AlphaFoldDB" id="A0A483CNU5"/>
<dbReference type="InterPro" id="IPR029061">
    <property type="entry name" value="THDP-binding"/>
</dbReference>
<comment type="caution">
    <text evidence="5">The sequence shown here is derived from an EMBL/GenBank/DDBJ whole genome shotgun (WGS) entry which is preliminary data.</text>
</comment>
<evidence type="ECO:0000256" key="1">
    <source>
        <dbReference type="ARBA" id="ARBA00001964"/>
    </source>
</evidence>
<keyword evidence="3" id="KW-0786">Thiamine pyrophosphate</keyword>
<feature type="domain" description="Transketolase-like pyrimidine-binding" evidence="4">
    <location>
        <begin position="15"/>
        <end position="181"/>
    </location>
</feature>
<dbReference type="Pfam" id="PF02780">
    <property type="entry name" value="Transketolase_C"/>
    <property type="match status" value="1"/>
</dbReference>
<evidence type="ECO:0000313" key="6">
    <source>
        <dbReference type="Proteomes" id="UP000292580"/>
    </source>
</evidence>
<gene>
    <name evidence="5" type="ORF">CUJ86_10220</name>
</gene>
<dbReference type="SMART" id="SM00861">
    <property type="entry name" value="Transket_pyr"/>
    <property type="match status" value="1"/>
</dbReference>
<dbReference type="SUPFAM" id="SSF52922">
    <property type="entry name" value="TK C-terminal domain-like"/>
    <property type="match status" value="1"/>
</dbReference>
<organism evidence="5 6">
    <name type="scientific">Methanofollis fontis</name>
    <dbReference type="NCBI Taxonomy" id="2052832"/>
    <lineage>
        <taxon>Archaea</taxon>
        <taxon>Methanobacteriati</taxon>
        <taxon>Methanobacteriota</taxon>
        <taxon>Stenosarchaea group</taxon>
        <taxon>Methanomicrobia</taxon>
        <taxon>Methanomicrobiales</taxon>
        <taxon>Methanomicrobiaceae</taxon>
        <taxon>Methanofollis</taxon>
    </lineage>
</organism>
<dbReference type="CDD" id="cd07033">
    <property type="entry name" value="TPP_PYR_DXS_TK_like"/>
    <property type="match status" value="1"/>
</dbReference>
<dbReference type="Gene3D" id="3.40.50.970">
    <property type="match status" value="1"/>
</dbReference>
<sequence length="322" mass="35041">MLDISSKNVRTWSKLGSRGTLGSALLDLASSKEDLVVLSADLGNTSGLGRFMNVHPNKFYNLGIAESNMVGVAAGMAKEGNCVFATTFSNFLAMRSYEQIRLNMGYMQFPIILVGVGSGFEMGMFGNTHYGIEDMALMRAVPNMTLLSPADGAEIIKTVNAAVEYARPVYIRLTGGMNLPIVYKENYEFEIGRAVTLREGDDMTIIATGTMVYESLCAAEYLAEHDIEAEVVDMHTIKPLDTSVIDRAVSKKLIITVEEHSVVGGLGGAVAEYKTTLHSAPPQLFIGVPDTFGKAGEYKWMLEHYGLTAKGIAEKIFDMYVV</sequence>
<accession>A0A483CNU5</accession>
<evidence type="ECO:0000259" key="4">
    <source>
        <dbReference type="SMART" id="SM00861"/>
    </source>
</evidence>
<dbReference type="Gene3D" id="3.40.50.920">
    <property type="match status" value="1"/>
</dbReference>
<reference evidence="5 6" key="1">
    <citation type="submission" date="2017-11" db="EMBL/GenBank/DDBJ databases">
        <title>Isolation and Characterization of Methanofollis Species from Methane Seep Offshore SW Taiwan.</title>
        <authorList>
            <person name="Teng N.-H."/>
            <person name="Lai M.-C."/>
            <person name="Chen S.-C."/>
        </authorList>
    </citation>
    <scope>NUCLEOTIDE SEQUENCE [LARGE SCALE GENOMIC DNA]</scope>
    <source>
        <strain evidence="5 6">FWC-SCC2</strain>
    </source>
</reference>
<protein>
    <submittedName>
        <fullName evidence="5">Transketolase</fullName>
    </submittedName>
</protein>
<dbReference type="GO" id="GO:0044272">
    <property type="term" value="P:sulfur compound biosynthetic process"/>
    <property type="evidence" value="ECO:0007669"/>
    <property type="project" value="UniProtKB-ARBA"/>
</dbReference>
<dbReference type="InterPro" id="IPR009014">
    <property type="entry name" value="Transketo_C/PFOR_II"/>
</dbReference>
<comment type="similarity">
    <text evidence="2">Belongs to the transketolase family.</text>
</comment>
<dbReference type="InterPro" id="IPR005475">
    <property type="entry name" value="Transketolase-like_Pyr-bd"/>
</dbReference>
<dbReference type="GO" id="GO:0006082">
    <property type="term" value="P:organic acid metabolic process"/>
    <property type="evidence" value="ECO:0007669"/>
    <property type="project" value="UniProtKB-ARBA"/>
</dbReference>
<keyword evidence="6" id="KW-1185">Reference proteome</keyword>
<dbReference type="Proteomes" id="UP000292580">
    <property type="component" value="Unassembled WGS sequence"/>
</dbReference>
<proteinExistence type="inferred from homology"/>